<organism evidence="9 10">
    <name type="scientific">Blomia tropicalis</name>
    <name type="common">Mite</name>
    <dbReference type="NCBI Taxonomy" id="40697"/>
    <lineage>
        <taxon>Eukaryota</taxon>
        <taxon>Metazoa</taxon>
        <taxon>Ecdysozoa</taxon>
        <taxon>Arthropoda</taxon>
        <taxon>Chelicerata</taxon>
        <taxon>Arachnida</taxon>
        <taxon>Acari</taxon>
        <taxon>Acariformes</taxon>
        <taxon>Sarcoptiformes</taxon>
        <taxon>Astigmata</taxon>
        <taxon>Glycyphagoidea</taxon>
        <taxon>Echimyopodidae</taxon>
        <taxon>Blomia</taxon>
    </lineage>
</organism>
<dbReference type="AlphaFoldDB" id="A0A9Q0MCD8"/>
<proteinExistence type="inferred from homology"/>
<dbReference type="InterPro" id="IPR037229">
    <property type="entry name" value="Ribosomal_bL35_sf"/>
</dbReference>
<keyword evidence="5" id="KW-0496">Mitochondrion</keyword>
<dbReference type="SUPFAM" id="SSF143034">
    <property type="entry name" value="L35p-like"/>
    <property type="match status" value="1"/>
</dbReference>
<dbReference type="GO" id="GO:1990904">
    <property type="term" value="C:ribonucleoprotein complex"/>
    <property type="evidence" value="ECO:0007669"/>
    <property type="project" value="UniProtKB-KW"/>
</dbReference>
<dbReference type="PANTHER" id="PTHR15909">
    <property type="entry name" value="39S RIBOSOMAL PROTEIN L35, MITOCHONDRIAL"/>
    <property type="match status" value="1"/>
</dbReference>
<dbReference type="OMA" id="HLWRKPF"/>
<dbReference type="GO" id="GO:0005739">
    <property type="term" value="C:mitochondrion"/>
    <property type="evidence" value="ECO:0007669"/>
    <property type="project" value="UniProtKB-SubCell"/>
</dbReference>
<dbReference type="GO" id="GO:0005840">
    <property type="term" value="C:ribosome"/>
    <property type="evidence" value="ECO:0007669"/>
    <property type="project" value="UniProtKB-KW"/>
</dbReference>
<dbReference type="EMBL" id="JAPWDV010000001">
    <property type="protein sequence ID" value="KAJ6221657.1"/>
    <property type="molecule type" value="Genomic_DNA"/>
</dbReference>
<keyword evidence="4" id="KW-0689">Ribosomal protein</keyword>
<comment type="similarity">
    <text evidence="2">Belongs to the bacterial ribosomal protein bL35 family.</text>
</comment>
<evidence type="ECO:0000256" key="3">
    <source>
        <dbReference type="ARBA" id="ARBA00022946"/>
    </source>
</evidence>
<evidence type="ECO:0000256" key="4">
    <source>
        <dbReference type="ARBA" id="ARBA00022980"/>
    </source>
</evidence>
<dbReference type="GO" id="GO:0006412">
    <property type="term" value="P:translation"/>
    <property type="evidence" value="ECO:0007669"/>
    <property type="project" value="InterPro"/>
</dbReference>
<dbReference type="Pfam" id="PF01632">
    <property type="entry name" value="Ribosomal_L35p"/>
    <property type="match status" value="1"/>
</dbReference>
<keyword evidence="6" id="KW-0687">Ribonucleoprotein</keyword>
<keyword evidence="3" id="KW-0809">Transit peptide</keyword>
<dbReference type="PANTHER" id="PTHR15909:SF0">
    <property type="entry name" value="LARGE RIBOSOMAL SUBUNIT PROTEIN BL35M"/>
    <property type="match status" value="1"/>
</dbReference>
<evidence type="ECO:0000256" key="1">
    <source>
        <dbReference type="ARBA" id="ARBA00004173"/>
    </source>
</evidence>
<dbReference type="Proteomes" id="UP001142055">
    <property type="component" value="Chromosome 1"/>
</dbReference>
<comment type="subcellular location">
    <subcellularLocation>
        <location evidence="1">Mitochondrion</location>
    </subcellularLocation>
</comment>
<accession>A0A9Q0MCD8</accession>
<comment type="caution">
    <text evidence="9">The sequence shown here is derived from an EMBL/GenBank/DDBJ whole genome shotgun (WGS) entry which is preliminary data.</text>
</comment>
<keyword evidence="10" id="KW-1185">Reference proteome</keyword>
<protein>
    <recommendedName>
        <fullName evidence="7">Large ribosomal subunit protein bL35m</fullName>
    </recommendedName>
    <alternativeName>
        <fullName evidence="8">39S ribosomal protein L35, mitochondrial</fullName>
    </alternativeName>
</protein>
<evidence type="ECO:0000256" key="6">
    <source>
        <dbReference type="ARBA" id="ARBA00023274"/>
    </source>
</evidence>
<evidence type="ECO:0000256" key="8">
    <source>
        <dbReference type="ARBA" id="ARBA00035418"/>
    </source>
</evidence>
<dbReference type="InterPro" id="IPR021137">
    <property type="entry name" value="Ribosomal_bL35-like"/>
</dbReference>
<gene>
    <name evidence="9" type="ORF">RDWZM_000202</name>
</gene>
<evidence type="ECO:0000256" key="5">
    <source>
        <dbReference type="ARBA" id="ARBA00023128"/>
    </source>
</evidence>
<dbReference type="GO" id="GO:0003735">
    <property type="term" value="F:structural constituent of ribosome"/>
    <property type="evidence" value="ECO:0007669"/>
    <property type="project" value="InterPro"/>
</dbReference>
<reference evidence="9" key="1">
    <citation type="submission" date="2022-12" db="EMBL/GenBank/DDBJ databases">
        <title>Genome assemblies of Blomia tropicalis.</title>
        <authorList>
            <person name="Cui Y."/>
        </authorList>
    </citation>
    <scope>NUCLEOTIDE SEQUENCE</scope>
    <source>
        <tissue evidence="9">Adult mites</tissue>
    </source>
</reference>
<evidence type="ECO:0000256" key="7">
    <source>
        <dbReference type="ARBA" id="ARBA00035273"/>
    </source>
</evidence>
<evidence type="ECO:0000313" key="10">
    <source>
        <dbReference type="Proteomes" id="UP001142055"/>
    </source>
</evidence>
<sequence>MNSFLRGIKQTISVAGQLVNRANLLAPVPSTNVLSHRSVIYFTHSKGKFRSNKAVLRRFYRLNWGAWIRPRAGRHKHLWRKPFYIRWWAKQHVFCTDEQNKVLDQMVAADMKRPKYFVDDPYAPYEKRRSDFRYVPLGKDRVTTSYINILAEKP</sequence>
<evidence type="ECO:0000313" key="9">
    <source>
        <dbReference type="EMBL" id="KAJ6221657.1"/>
    </source>
</evidence>
<name>A0A9Q0MCD8_BLOTA</name>
<dbReference type="InterPro" id="IPR019338">
    <property type="entry name" value="Ribosomal_bL35m"/>
</dbReference>
<evidence type="ECO:0000256" key="2">
    <source>
        <dbReference type="ARBA" id="ARBA00006598"/>
    </source>
</evidence>